<evidence type="ECO:0000259" key="1">
    <source>
        <dbReference type="Pfam" id="PF13546"/>
    </source>
</evidence>
<dbReference type="AlphaFoldDB" id="A0A1S1Q6H3"/>
<evidence type="ECO:0000313" key="3">
    <source>
        <dbReference type="Proteomes" id="UP000179769"/>
    </source>
</evidence>
<protein>
    <recommendedName>
        <fullName evidence="1">Transposase IS701-like DDE domain-containing protein</fullName>
    </recommendedName>
</protein>
<accession>A0A1S1Q6H3</accession>
<gene>
    <name evidence="2" type="ORF">BBK14_34185</name>
</gene>
<keyword evidence="3" id="KW-1185">Reference proteome</keyword>
<evidence type="ECO:0000313" key="2">
    <source>
        <dbReference type="EMBL" id="OHV29081.1"/>
    </source>
</evidence>
<proteinExistence type="predicted"/>
<dbReference type="RefSeq" id="WP_071063173.1">
    <property type="nucleotide sequence ID" value="NZ_MAXA01000197.1"/>
</dbReference>
<dbReference type="Pfam" id="PF13546">
    <property type="entry name" value="DDE_5"/>
    <property type="match status" value="1"/>
</dbReference>
<sequence>MLPDLTVPSSLAVLLADFRPCFTAPTFQVFRALVCGMLSVTGRRTVCGMLVGAGLSRIWPHDRAHRFFAAAVWSVDEVGVVLARLVVRLLVPAGAPVTVAVDDTLFHRRGKKVWAAGWFHDSSALDARQVGYGNNWVIVGIVVALPMLDRPVCLPVQARLVCKDTTSASRLWLAARAVEKLAAAMPGRRLHAVAYAGDELRTLGVR</sequence>
<name>A0A1S1Q6H3_9ACTN</name>
<comment type="caution">
    <text evidence="2">The sequence shown here is derived from an EMBL/GenBank/DDBJ whole genome shotgun (WGS) entry which is preliminary data.</text>
</comment>
<feature type="domain" description="Transposase IS701-like DDE" evidence="1">
    <location>
        <begin position="17"/>
        <end position="174"/>
    </location>
</feature>
<dbReference type="InterPro" id="IPR038721">
    <property type="entry name" value="IS701-like_DDE_dom"/>
</dbReference>
<organism evidence="2 3">
    <name type="scientific">Parafrankia soli</name>
    <dbReference type="NCBI Taxonomy" id="2599596"/>
    <lineage>
        <taxon>Bacteria</taxon>
        <taxon>Bacillati</taxon>
        <taxon>Actinomycetota</taxon>
        <taxon>Actinomycetes</taxon>
        <taxon>Frankiales</taxon>
        <taxon>Frankiaceae</taxon>
        <taxon>Parafrankia</taxon>
    </lineage>
</organism>
<reference evidence="3" key="1">
    <citation type="submission" date="2016-07" db="EMBL/GenBank/DDBJ databases">
        <title>Frankia sp. NRRL B-16219 Genome sequencing.</title>
        <authorList>
            <person name="Ghodhbane-Gtari F."/>
            <person name="Swanson E."/>
            <person name="Gueddou A."/>
            <person name="Louati M."/>
            <person name="Nouioui I."/>
            <person name="Hezbri K."/>
            <person name="Abebe-Akele F."/>
            <person name="Simpson S."/>
            <person name="Morris K."/>
            <person name="Thomas K."/>
            <person name="Gtari M."/>
            <person name="Tisa L.S."/>
        </authorList>
    </citation>
    <scope>NUCLEOTIDE SEQUENCE [LARGE SCALE GENOMIC DNA]</scope>
    <source>
        <strain evidence="3">NRRL B-16219</strain>
    </source>
</reference>
<dbReference type="Proteomes" id="UP000179769">
    <property type="component" value="Unassembled WGS sequence"/>
</dbReference>
<dbReference type="EMBL" id="MAXA01000197">
    <property type="protein sequence ID" value="OHV29081.1"/>
    <property type="molecule type" value="Genomic_DNA"/>
</dbReference>